<dbReference type="NCBIfam" id="TIGR00797">
    <property type="entry name" value="matE"/>
    <property type="match status" value="1"/>
</dbReference>
<dbReference type="RefSeq" id="WP_183941637.1">
    <property type="nucleotide sequence ID" value="NZ_BAABBG010000005.1"/>
</dbReference>
<feature type="transmembrane region" description="Helical" evidence="10">
    <location>
        <begin position="170"/>
        <end position="190"/>
    </location>
</feature>
<protein>
    <recommendedName>
        <fullName evidence="9">Multidrug-efflux transporter</fullName>
    </recommendedName>
</protein>
<feature type="transmembrane region" description="Helical" evidence="10">
    <location>
        <begin position="202"/>
        <end position="225"/>
    </location>
</feature>
<evidence type="ECO:0000256" key="6">
    <source>
        <dbReference type="ARBA" id="ARBA00022989"/>
    </source>
</evidence>
<feature type="transmembrane region" description="Helical" evidence="10">
    <location>
        <begin position="61"/>
        <end position="83"/>
    </location>
</feature>
<feature type="transmembrane region" description="Helical" evidence="10">
    <location>
        <begin position="104"/>
        <end position="126"/>
    </location>
</feature>
<evidence type="ECO:0000256" key="7">
    <source>
        <dbReference type="ARBA" id="ARBA00023065"/>
    </source>
</evidence>
<dbReference type="GO" id="GO:0005886">
    <property type="term" value="C:plasma membrane"/>
    <property type="evidence" value="ECO:0007669"/>
    <property type="project" value="UniProtKB-SubCell"/>
</dbReference>
<comment type="subcellular location">
    <subcellularLocation>
        <location evidence="1">Cell inner membrane</location>
        <topology evidence="1">Multi-pass membrane protein</topology>
    </subcellularLocation>
</comment>
<keyword evidence="12" id="KW-1185">Reference proteome</keyword>
<feature type="transmembrane region" description="Helical" evidence="10">
    <location>
        <begin position="21"/>
        <end position="49"/>
    </location>
</feature>
<keyword evidence="6 10" id="KW-1133">Transmembrane helix</keyword>
<dbReference type="PANTHER" id="PTHR43298:SF2">
    <property type="entry name" value="FMN_FAD EXPORTER YEEO-RELATED"/>
    <property type="match status" value="1"/>
</dbReference>
<dbReference type="PANTHER" id="PTHR43298">
    <property type="entry name" value="MULTIDRUG RESISTANCE PROTEIN NORM-RELATED"/>
    <property type="match status" value="1"/>
</dbReference>
<evidence type="ECO:0000256" key="3">
    <source>
        <dbReference type="ARBA" id="ARBA00022449"/>
    </source>
</evidence>
<evidence type="ECO:0000256" key="10">
    <source>
        <dbReference type="SAM" id="Phobius"/>
    </source>
</evidence>
<evidence type="ECO:0000256" key="9">
    <source>
        <dbReference type="ARBA" id="ARBA00031636"/>
    </source>
</evidence>
<keyword evidence="8 10" id="KW-0472">Membrane</keyword>
<dbReference type="InterPro" id="IPR002528">
    <property type="entry name" value="MATE_fam"/>
</dbReference>
<evidence type="ECO:0000313" key="11">
    <source>
        <dbReference type="EMBL" id="MBB3943302.1"/>
    </source>
</evidence>
<comment type="caution">
    <text evidence="11">The sequence shown here is derived from an EMBL/GenBank/DDBJ whole genome shotgun (WGS) entry which is preliminary data.</text>
</comment>
<dbReference type="GO" id="GO:0015297">
    <property type="term" value="F:antiporter activity"/>
    <property type="evidence" value="ECO:0007669"/>
    <property type="project" value="UniProtKB-KW"/>
</dbReference>
<reference evidence="11 12" key="1">
    <citation type="submission" date="2020-08" db="EMBL/GenBank/DDBJ databases">
        <title>Genomic Encyclopedia of Type Strains, Phase IV (KMG-IV): sequencing the most valuable type-strain genomes for metagenomic binning, comparative biology and taxonomic classification.</title>
        <authorList>
            <person name="Goeker M."/>
        </authorList>
    </citation>
    <scope>NUCLEOTIDE SEQUENCE [LARGE SCALE GENOMIC DNA]</scope>
    <source>
        <strain evidence="11 12">DSM 29050</strain>
    </source>
</reference>
<dbReference type="InterPro" id="IPR050222">
    <property type="entry name" value="MATE_MdtK"/>
</dbReference>
<feature type="transmembrane region" description="Helical" evidence="10">
    <location>
        <begin position="327"/>
        <end position="347"/>
    </location>
</feature>
<keyword evidence="7" id="KW-0406">Ion transport</keyword>
<keyword evidence="2" id="KW-0813">Transport</keyword>
<dbReference type="CDD" id="cd13131">
    <property type="entry name" value="MATE_NorM_like"/>
    <property type="match status" value="1"/>
</dbReference>
<evidence type="ECO:0000256" key="4">
    <source>
        <dbReference type="ARBA" id="ARBA00022475"/>
    </source>
</evidence>
<proteinExistence type="predicted"/>
<feature type="transmembrane region" description="Helical" evidence="10">
    <location>
        <begin position="430"/>
        <end position="450"/>
    </location>
</feature>
<accession>A0A840B200</accession>
<evidence type="ECO:0000256" key="5">
    <source>
        <dbReference type="ARBA" id="ARBA00022692"/>
    </source>
</evidence>
<feature type="transmembrane region" description="Helical" evidence="10">
    <location>
        <begin position="367"/>
        <end position="390"/>
    </location>
</feature>
<feature type="transmembrane region" description="Helical" evidence="10">
    <location>
        <begin position="138"/>
        <end position="158"/>
    </location>
</feature>
<dbReference type="InterPro" id="IPR048279">
    <property type="entry name" value="MdtK-like"/>
</dbReference>
<evidence type="ECO:0000256" key="8">
    <source>
        <dbReference type="ARBA" id="ARBA00023136"/>
    </source>
</evidence>
<dbReference type="AlphaFoldDB" id="A0A840B200"/>
<dbReference type="GO" id="GO:0006811">
    <property type="term" value="P:monoatomic ion transport"/>
    <property type="evidence" value="ECO:0007669"/>
    <property type="project" value="UniProtKB-KW"/>
</dbReference>
<keyword evidence="3" id="KW-0050">Antiport</keyword>
<dbReference type="Pfam" id="PF01554">
    <property type="entry name" value="MatE"/>
    <property type="match status" value="2"/>
</dbReference>
<evidence type="ECO:0000313" key="12">
    <source>
        <dbReference type="Proteomes" id="UP000581447"/>
    </source>
</evidence>
<sequence length="465" mass="50102">MTTKALPTNGQSPWRDELRATLLLAWPMILSNLTMMLIGVTDVILLGWLGPRALAAGALGHNLAIFCAIFCMGLVTATAPMMASEKGRMAHSVRDIRRTFRQGLWVCCTVMVPVWAFLWNAEAILIATGQQADLAADAAVFVRAYMWSILPFLGFLVLRNFVAALEKPVWATIVACCAVLLNAVVNYGLILGNFGLPQLGLVGAGIGSTITNVAQFGVMALVVSFHPKFRRYHLFGRFWRADWRRFREIWRLGLPIGFTMGFEGGVFAIAILLMGLINEASVAAHAVAIQIASLTFMVPMGLGQAATVRVGLAYGRRDAVGITRAGWTAFVLGTGFMAVMALAIYLFPEALIGIFVTPVDAATKQVFDLAVSFLLVAAIFQIVDGAQVVGAGMLRGLHDTKVPMYFAAFGYWVVGIGVGAWLAFRAGWDGVGVWTGLAAGLALVSVLMLVRWSMRARLGLLPSEA</sequence>
<dbReference type="EMBL" id="JACIEA010000002">
    <property type="protein sequence ID" value="MBB3943302.1"/>
    <property type="molecule type" value="Genomic_DNA"/>
</dbReference>
<feature type="transmembrane region" description="Helical" evidence="10">
    <location>
        <begin position="252"/>
        <end position="277"/>
    </location>
</feature>
<keyword evidence="4" id="KW-1003">Cell membrane</keyword>
<evidence type="ECO:0000256" key="1">
    <source>
        <dbReference type="ARBA" id="ARBA00004429"/>
    </source>
</evidence>
<feature type="transmembrane region" description="Helical" evidence="10">
    <location>
        <begin position="283"/>
        <end position="306"/>
    </location>
</feature>
<organism evidence="11 12">
    <name type="scientific">Sphingorhabdus rigui</name>
    <dbReference type="NCBI Taxonomy" id="1282858"/>
    <lineage>
        <taxon>Bacteria</taxon>
        <taxon>Pseudomonadati</taxon>
        <taxon>Pseudomonadota</taxon>
        <taxon>Alphaproteobacteria</taxon>
        <taxon>Sphingomonadales</taxon>
        <taxon>Sphingomonadaceae</taxon>
        <taxon>Sphingorhabdus</taxon>
    </lineage>
</organism>
<keyword evidence="5 10" id="KW-0812">Transmembrane</keyword>
<evidence type="ECO:0000256" key="2">
    <source>
        <dbReference type="ARBA" id="ARBA00022448"/>
    </source>
</evidence>
<dbReference type="PIRSF" id="PIRSF006603">
    <property type="entry name" value="DinF"/>
    <property type="match status" value="1"/>
</dbReference>
<feature type="transmembrane region" description="Helical" evidence="10">
    <location>
        <begin position="402"/>
        <end position="424"/>
    </location>
</feature>
<gene>
    <name evidence="11" type="ORF">GGR91_001560</name>
</gene>
<name>A0A840B200_9SPHN</name>
<dbReference type="Proteomes" id="UP000581447">
    <property type="component" value="Unassembled WGS sequence"/>
</dbReference>
<dbReference type="GO" id="GO:0042910">
    <property type="term" value="F:xenobiotic transmembrane transporter activity"/>
    <property type="evidence" value="ECO:0007669"/>
    <property type="project" value="InterPro"/>
</dbReference>